<reference evidence="8" key="1">
    <citation type="submission" date="2017-04" db="EMBL/GenBank/DDBJ databases">
        <authorList>
            <person name="Varghese N."/>
            <person name="Submissions S."/>
        </authorList>
    </citation>
    <scope>NUCLEOTIDE SEQUENCE [LARGE SCALE GENOMIC DNA]</scope>
    <source>
        <strain evidence="8">DSM 16512</strain>
    </source>
</reference>
<evidence type="ECO:0000256" key="1">
    <source>
        <dbReference type="ARBA" id="ARBA00022714"/>
    </source>
</evidence>
<dbReference type="InterPro" id="IPR017941">
    <property type="entry name" value="Rieske_2Fe-2S"/>
</dbReference>
<evidence type="ECO:0000256" key="3">
    <source>
        <dbReference type="ARBA" id="ARBA00023004"/>
    </source>
</evidence>
<dbReference type="GO" id="GO:0051537">
    <property type="term" value="F:2 iron, 2 sulfur cluster binding"/>
    <property type="evidence" value="ECO:0007669"/>
    <property type="project" value="UniProtKB-KW"/>
</dbReference>
<dbReference type="SUPFAM" id="SSF50022">
    <property type="entry name" value="ISP domain"/>
    <property type="match status" value="1"/>
</dbReference>
<keyword evidence="4" id="KW-0411">Iron-sulfur</keyword>
<dbReference type="PROSITE" id="PS51296">
    <property type="entry name" value="RIESKE"/>
    <property type="match status" value="1"/>
</dbReference>
<sequence>MDRRGFFKVIGGGTLLVAVSPSLIKGYLYAQSGELFKAYEKVQLVDDMGQPILYSKLKKEVPYIFQYPYASTPNFLLRTDTKTLKEVKLKAEDGTEYVWKGGVGKERDLVAYSAICPHQLTHPTPNDSFITYVPKGKKTMAYKKGGVIVCSSHLSAYDPKAGAKVLGGPAPQPLASIVIEVDKKGHIWAVGVLGSDKFHDYFRSFKPELKEFYRNIRKAKKIVKVSAKTVPLKEYTKEIIQY</sequence>
<evidence type="ECO:0000313" key="7">
    <source>
        <dbReference type="EMBL" id="SMC08695.1"/>
    </source>
</evidence>
<dbReference type="Proteomes" id="UP000192602">
    <property type="component" value="Unassembled WGS sequence"/>
</dbReference>
<accession>A0A1W1WR57</accession>
<dbReference type="OrthoDB" id="25106at2"/>
<organism evidence="7 8">
    <name type="scientific">Nitratiruptor tergarcus DSM 16512</name>
    <dbReference type="NCBI Taxonomy" id="1069081"/>
    <lineage>
        <taxon>Bacteria</taxon>
        <taxon>Pseudomonadati</taxon>
        <taxon>Campylobacterota</taxon>
        <taxon>Epsilonproteobacteria</taxon>
        <taxon>Nautiliales</taxon>
        <taxon>Nitratiruptoraceae</taxon>
        <taxon>Nitratiruptor</taxon>
    </lineage>
</organism>
<dbReference type="Pfam" id="PF00355">
    <property type="entry name" value="Rieske"/>
    <property type="match status" value="1"/>
</dbReference>
<keyword evidence="8" id="KW-1185">Reference proteome</keyword>
<evidence type="ECO:0000256" key="5">
    <source>
        <dbReference type="ARBA" id="ARBA00023157"/>
    </source>
</evidence>
<dbReference type="Gene3D" id="2.102.10.10">
    <property type="entry name" value="Rieske [2Fe-2S] iron-sulphur domain"/>
    <property type="match status" value="1"/>
</dbReference>
<feature type="domain" description="Rieske" evidence="6">
    <location>
        <begin position="73"/>
        <end position="182"/>
    </location>
</feature>
<keyword evidence="1" id="KW-0001">2Fe-2S</keyword>
<dbReference type="AlphaFoldDB" id="A0A1W1WR57"/>
<gene>
    <name evidence="7" type="ORF">SAMN05660197_0460</name>
</gene>
<dbReference type="EMBL" id="FWWZ01000001">
    <property type="protein sequence ID" value="SMC08695.1"/>
    <property type="molecule type" value="Genomic_DNA"/>
</dbReference>
<dbReference type="PANTHER" id="PTHR10134">
    <property type="entry name" value="CYTOCHROME B-C1 COMPLEX SUBUNIT RIESKE, MITOCHONDRIAL"/>
    <property type="match status" value="1"/>
</dbReference>
<keyword evidence="3" id="KW-0408">Iron</keyword>
<evidence type="ECO:0000259" key="6">
    <source>
        <dbReference type="PROSITE" id="PS51296"/>
    </source>
</evidence>
<dbReference type="STRING" id="1069081.SAMN05660197_0460"/>
<dbReference type="InterPro" id="IPR036922">
    <property type="entry name" value="Rieske_2Fe-2S_sf"/>
</dbReference>
<dbReference type="GO" id="GO:0046872">
    <property type="term" value="F:metal ion binding"/>
    <property type="evidence" value="ECO:0007669"/>
    <property type="project" value="UniProtKB-KW"/>
</dbReference>
<evidence type="ECO:0000256" key="4">
    <source>
        <dbReference type="ARBA" id="ARBA00023014"/>
    </source>
</evidence>
<keyword evidence="2" id="KW-0479">Metal-binding</keyword>
<dbReference type="RefSeq" id="WP_084274963.1">
    <property type="nucleotide sequence ID" value="NZ_AP026671.1"/>
</dbReference>
<evidence type="ECO:0000256" key="2">
    <source>
        <dbReference type="ARBA" id="ARBA00022723"/>
    </source>
</evidence>
<protein>
    <submittedName>
        <fullName evidence="7">Rieske Fe-S protein</fullName>
    </submittedName>
</protein>
<dbReference type="InterPro" id="IPR014349">
    <property type="entry name" value="Rieske_Fe-S_prot"/>
</dbReference>
<proteinExistence type="predicted"/>
<keyword evidence="5" id="KW-1015">Disulfide bond</keyword>
<evidence type="ECO:0000313" key="8">
    <source>
        <dbReference type="Proteomes" id="UP000192602"/>
    </source>
</evidence>
<name>A0A1W1WR57_9BACT</name>